<dbReference type="InterPro" id="IPR029044">
    <property type="entry name" value="Nucleotide-diphossugar_trans"/>
</dbReference>
<reference evidence="6 7" key="1">
    <citation type="submission" date="2018-10" db="EMBL/GenBank/DDBJ databases">
        <title>Lactobacillus sp. R7 and Lactobacillus sp. R19 isolated from fermented mustard green product of Taiwan.</title>
        <authorList>
            <person name="Lin S.-T."/>
        </authorList>
    </citation>
    <scope>NUCLEOTIDE SEQUENCE [LARGE SCALE GENOMIC DNA]</scope>
    <source>
        <strain evidence="6 7">BCRC 81129</strain>
    </source>
</reference>
<dbReference type="Gene3D" id="3.90.550.10">
    <property type="entry name" value="Spore Coat Polysaccharide Biosynthesis Protein SpsA, Chain A"/>
    <property type="match status" value="1"/>
</dbReference>
<dbReference type="EMBL" id="RKLX01000011">
    <property type="protein sequence ID" value="TGD18604.1"/>
    <property type="molecule type" value="Genomic_DNA"/>
</dbReference>
<proteinExistence type="inferred from homology"/>
<keyword evidence="7" id="KW-1185">Reference proteome</keyword>
<dbReference type="SUPFAM" id="SSF53448">
    <property type="entry name" value="Nucleotide-diphospho-sugar transferases"/>
    <property type="match status" value="1"/>
</dbReference>
<protein>
    <submittedName>
        <fullName evidence="6">Glycosyltransferase family 2 protein</fullName>
    </submittedName>
</protein>
<evidence type="ECO:0000256" key="1">
    <source>
        <dbReference type="ARBA" id="ARBA00004776"/>
    </source>
</evidence>
<dbReference type="PANTHER" id="PTHR43179">
    <property type="entry name" value="RHAMNOSYLTRANSFERASE WBBL"/>
    <property type="match status" value="1"/>
</dbReference>
<comment type="similarity">
    <text evidence="2">Belongs to the glycosyltransferase 2 family.</text>
</comment>
<dbReference type="AlphaFoldDB" id="A0A4Z0J9A4"/>
<dbReference type="PANTHER" id="PTHR43179:SF12">
    <property type="entry name" value="GALACTOFURANOSYLTRANSFERASE GLFT2"/>
    <property type="match status" value="1"/>
</dbReference>
<dbReference type="RefSeq" id="WP_135368194.1">
    <property type="nucleotide sequence ID" value="NZ_RKLX01000011.1"/>
</dbReference>
<evidence type="ECO:0000256" key="2">
    <source>
        <dbReference type="ARBA" id="ARBA00006739"/>
    </source>
</evidence>
<keyword evidence="4 6" id="KW-0808">Transferase</keyword>
<evidence type="ECO:0000313" key="6">
    <source>
        <dbReference type="EMBL" id="TGD18604.1"/>
    </source>
</evidence>
<evidence type="ECO:0000259" key="5">
    <source>
        <dbReference type="Pfam" id="PF00535"/>
    </source>
</evidence>
<comment type="pathway">
    <text evidence="1">Cell wall biogenesis; cell wall polysaccharide biosynthesis.</text>
</comment>
<comment type="caution">
    <text evidence="6">The sequence shown here is derived from an EMBL/GenBank/DDBJ whole genome shotgun (WGS) entry which is preliminary data.</text>
</comment>
<dbReference type="OrthoDB" id="9813495at2"/>
<feature type="domain" description="Glycosyltransferase 2-like" evidence="5">
    <location>
        <begin position="27"/>
        <end position="136"/>
    </location>
</feature>
<evidence type="ECO:0000313" key="7">
    <source>
        <dbReference type="Proteomes" id="UP000297348"/>
    </source>
</evidence>
<gene>
    <name evidence="6" type="ORF">EGT51_08095</name>
</gene>
<evidence type="ECO:0000256" key="4">
    <source>
        <dbReference type="ARBA" id="ARBA00022679"/>
    </source>
</evidence>
<name>A0A4Z0J9A4_9LACO</name>
<dbReference type="InterPro" id="IPR001173">
    <property type="entry name" value="Glyco_trans_2-like"/>
</dbReference>
<dbReference type="GO" id="GO:0016757">
    <property type="term" value="F:glycosyltransferase activity"/>
    <property type="evidence" value="ECO:0007669"/>
    <property type="project" value="UniProtKB-KW"/>
</dbReference>
<dbReference type="Pfam" id="PF00535">
    <property type="entry name" value="Glycos_transf_2"/>
    <property type="match status" value="1"/>
</dbReference>
<keyword evidence="3" id="KW-0328">Glycosyltransferase</keyword>
<organism evidence="6 7">
    <name type="scientific">Levilactobacillus suantsaiihabitans</name>
    <dbReference type="NCBI Taxonomy" id="2487722"/>
    <lineage>
        <taxon>Bacteria</taxon>
        <taxon>Bacillati</taxon>
        <taxon>Bacillota</taxon>
        <taxon>Bacilli</taxon>
        <taxon>Lactobacillales</taxon>
        <taxon>Lactobacillaceae</taxon>
        <taxon>Levilactobacillus</taxon>
    </lineage>
</organism>
<evidence type="ECO:0000256" key="3">
    <source>
        <dbReference type="ARBA" id="ARBA00022676"/>
    </source>
</evidence>
<accession>A0A4Z0J9A4</accession>
<sequence>MNIAIILNYMNYGQSIKCGNTLLAAHVDKVIIVDNGSTNSSYSKLKKAFLDKTQVYILSSGGNKGYARGNNVGLYFAEKKWGISEKNVIFIVNPDSIVTFKNIDDVSGFILSTPNVGAVTVKLDDGSRSAWHHITPIKGLIFNSWVLRWTLMKLGIKEGGSYAEKEPTSQPVDVILGAFFGIKQQTFKRIQYFDENTFLYYEEEIIYAKLAKKKMQSYLLRTSSYKHVGGGSTSLGKVAFKKINDQSRLYVLKEYYQVGMLYESFSKLINYIDNILLTVLKR</sequence>
<dbReference type="Proteomes" id="UP000297348">
    <property type="component" value="Unassembled WGS sequence"/>
</dbReference>